<keyword evidence="2" id="KW-1185">Reference proteome</keyword>
<reference evidence="1 2" key="1">
    <citation type="submission" date="2014-09" db="EMBL/GenBank/DDBJ databases">
        <title>Sporocytophaga myxococcoides PG-01 genome sequencing.</title>
        <authorList>
            <person name="Liu L."/>
            <person name="Gao P.J."/>
            <person name="Chen G.J."/>
            <person name="Wang L.S."/>
        </authorList>
    </citation>
    <scope>NUCLEOTIDE SEQUENCE [LARGE SCALE GENOMIC DNA]</scope>
    <source>
        <strain evidence="1 2">PG-01</strain>
    </source>
</reference>
<evidence type="ECO:0000313" key="2">
    <source>
        <dbReference type="Proteomes" id="UP000030185"/>
    </source>
</evidence>
<dbReference type="Proteomes" id="UP000030185">
    <property type="component" value="Unassembled WGS sequence"/>
</dbReference>
<protein>
    <submittedName>
        <fullName evidence="1">Uncharacterized protein</fullName>
    </submittedName>
</protein>
<sequence length="148" mass="17110">MQNLKYKIPALYNFLKQDIKAKAIKLAYGLMEEGFEKDLCFEVALVKANLTMADNNKIQKYSIHLIPHMSGWGVCDVDAKLLFVEENKSLALARARKLAKSAKIKLFIHNADKTLDCESFEVNFPVYTKPPVRNEYAERWKVRVRTEK</sequence>
<gene>
    <name evidence="1" type="ORF">MYP_2305</name>
</gene>
<name>A0A098LF40_9BACT</name>
<proteinExistence type="predicted"/>
<dbReference type="AlphaFoldDB" id="A0A098LF40"/>
<organism evidence="1 2">
    <name type="scientific">Sporocytophaga myxococcoides</name>
    <dbReference type="NCBI Taxonomy" id="153721"/>
    <lineage>
        <taxon>Bacteria</taxon>
        <taxon>Pseudomonadati</taxon>
        <taxon>Bacteroidota</taxon>
        <taxon>Cytophagia</taxon>
        <taxon>Cytophagales</taxon>
        <taxon>Cytophagaceae</taxon>
        <taxon>Sporocytophaga</taxon>
    </lineage>
</organism>
<dbReference type="RefSeq" id="WP_045463079.1">
    <property type="nucleotide sequence ID" value="NZ_BBLT01000004.1"/>
</dbReference>
<evidence type="ECO:0000313" key="1">
    <source>
        <dbReference type="EMBL" id="GAL85077.1"/>
    </source>
</evidence>
<comment type="caution">
    <text evidence="1">The sequence shown here is derived from an EMBL/GenBank/DDBJ whole genome shotgun (WGS) entry which is preliminary data.</text>
</comment>
<dbReference type="OrthoDB" id="9827780at2"/>
<dbReference type="EMBL" id="BBLT01000004">
    <property type="protein sequence ID" value="GAL85077.1"/>
    <property type="molecule type" value="Genomic_DNA"/>
</dbReference>
<accession>A0A098LF40</accession>